<dbReference type="GO" id="GO:0001164">
    <property type="term" value="F:RNA polymerase I core promoter sequence-specific DNA binding"/>
    <property type="evidence" value="ECO:0007669"/>
    <property type="project" value="InterPro"/>
</dbReference>
<evidence type="ECO:0000256" key="1">
    <source>
        <dbReference type="ARBA" id="ARBA00004604"/>
    </source>
</evidence>
<evidence type="ECO:0000256" key="4">
    <source>
        <dbReference type="ARBA" id="ARBA00022771"/>
    </source>
</evidence>
<feature type="compositionally biased region" description="Basic and acidic residues" evidence="10">
    <location>
        <begin position="751"/>
        <end position="789"/>
    </location>
</feature>
<feature type="region of interest" description="Disordered" evidence="10">
    <location>
        <begin position="841"/>
        <end position="875"/>
    </location>
</feature>
<evidence type="ECO:0000256" key="3">
    <source>
        <dbReference type="ARBA" id="ARBA00022723"/>
    </source>
</evidence>
<comment type="similarity">
    <text evidence="2">Belongs to the RRN7/TAF1B family.</text>
</comment>
<dbReference type="InterPro" id="IPR048540">
    <property type="entry name" value="Rrn7_cyclin_N"/>
</dbReference>
<dbReference type="InterPro" id="IPR033599">
    <property type="entry name" value="TAF1B/Rrn7"/>
</dbReference>
<feature type="region of interest" description="Disordered" evidence="10">
    <location>
        <begin position="39"/>
        <end position="69"/>
    </location>
</feature>
<feature type="compositionally biased region" description="Acidic residues" evidence="10">
    <location>
        <begin position="734"/>
        <end position="744"/>
    </location>
</feature>
<evidence type="ECO:0000259" key="12">
    <source>
        <dbReference type="Pfam" id="PF20645"/>
    </source>
</evidence>
<feature type="compositionally biased region" description="Basic and acidic residues" evidence="10">
    <location>
        <begin position="857"/>
        <end position="868"/>
    </location>
</feature>
<organism evidence="13 14">
    <name type="scientific">Rhodotorula paludigena</name>
    <dbReference type="NCBI Taxonomy" id="86838"/>
    <lineage>
        <taxon>Eukaryota</taxon>
        <taxon>Fungi</taxon>
        <taxon>Dikarya</taxon>
        <taxon>Basidiomycota</taxon>
        <taxon>Pucciniomycotina</taxon>
        <taxon>Microbotryomycetes</taxon>
        <taxon>Sporidiobolales</taxon>
        <taxon>Sporidiobolaceae</taxon>
        <taxon>Rhodotorula</taxon>
    </lineage>
</organism>
<feature type="compositionally biased region" description="Acidic residues" evidence="10">
    <location>
        <begin position="205"/>
        <end position="232"/>
    </location>
</feature>
<evidence type="ECO:0000256" key="2">
    <source>
        <dbReference type="ARBA" id="ARBA00006899"/>
    </source>
</evidence>
<dbReference type="Pfam" id="PF20645">
    <property type="entry name" value="Rrn7_cyclin_C"/>
    <property type="match status" value="1"/>
</dbReference>
<keyword evidence="4" id="KW-0863">Zinc-finger</keyword>
<dbReference type="Proteomes" id="UP001342314">
    <property type="component" value="Unassembled WGS sequence"/>
</dbReference>
<feature type="region of interest" description="Disordered" evidence="10">
    <location>
        <begin position="126"/>
        <end position="285"/>
    </location>
</feature>
<dbReference type="GO" id="GO:0070860">
    <property type="term" value="C:RNA polymerase I core factor complex"/>
    <property type="evidence" value="ECO:0007669"/>
    <property type="project" value="InterPro"/>
</dbReference>
<evidence type="ECO:0000313" key="14">
    <source>
        <dbReference type="Proteomes" id="UP001342314"/>
    </source>
</evidence>
<dbReference type="PANTHER" id="PTHR31576">
    <property type="entry name" value="TATA BOX-BINDING PROTEIN-ASSOCIATED FACTOR RNA POLYMERASE I SUBUNIT B"/>
    <property type="match status" value="1"/>
</dbReference>
<protein>
    <recommendedName>
        <fullName evidence="15">RRN7-type domain-containing protein</fullName>
    </recommendedName>
</protein>
<keyword evidence="6" id="KW-0805">Transcription regulation</keyword>
<feature type="region of interest" description="Disordered" evidence="10">
    <location>
        <begin position="719"/>
        <end position="820"/>
    </location>
</feature>
<feature type="compositionally biased region" description="Low complexity" evidence="10">
    <location>
        <begin position="183"/>
        <end position="204"/>
    </location>
</feature>
<evidence type="ECO:0008006" key="15">
    <source>
        <dbReference type="Google" id="ProtNLM"/>
    </source>
</evidence>
<dbReference type="InterPro" id="IPR048538">
    <property type="entry name" value="Rrn7_cyclin_C"/>
</dbReference>
<evidence type="ECO:0000259" key="11">
    <source>
        <dbReference type="Pfam" id="PF20644"/>
    </source>
</evidence>
<evidence type="ECO:0000313" key="13">
    <source>
        <dbReference type="EMBL" id="GJN92970.1"/>
    </source>
</evidence>
<comment type="subcellular location">
    <subcellularLocation>
        <location evidence="1">Nucleus</location>
        <location evidence="1">Nucleolus</location>
    </subcellularLocation>
</comment>
<feature type="region of interest" description="Disordered" evidence="10">
    <location>
        <begin position="615"/>
        <end position="634"/>
    </location>
</feature>
<dbReference type="EMBL" id="BQKY01000012">
    <property type="protein sequence ID" value="GJN92970.1"/>
    <property type="molecule type" value="Genomic_DNA"/>
</dbReference>
<accession>A0AAV5GTY9</accession>
<keyword evidence="9" id="KW-0539">Nucleus</keyword>
<keyword evidence="8" id="KW-0804">Transcription</keyword>
<gene>
    <name evidence="13" type="ORF">Rhopal_006015-T1</name>
</gene>
<dbReference type="AlphaFoldDB" id="A0AAV5GTY9"/>
<feature type="domain" description="Rrn7/TAF1B N-terminal cyclin" evidence="11">
    <location>
        <begin position="292"/>
        <end position="337"/>
    </location>
</feature>
<feature type="compositionally biased region" description="Basic residues" evidence="10">
    <location>
        <begin position="51"/>
        <end position="63"/>
    </location>
</feature>
<dbReference type="GO" id="GO:0042790">
    <property type="term" value="P:nucleolar large rRNA transcription by RNA polymerase I"/>
    <property type="evidence" value="ECO:0007669"/>
    <property type="project" value="TreeGrafter"/>
</dbReference>
<feature type="compositionally biased region" description="Low complexity" evidence="10">
    <location>
        <begin position="238"/>
        <end position="261"/>
    </location>
</feature>
<sequence length="875" mass="95059">MARRPRCPVCRSRRWHRDALSGSIVCDEGHLLQGYVHETTETQDGPSQHTQHTRRLRKNRAKRERPPANAHFHGARDRFLVWQALQLVLREQLRVLIDDLGWPVELEPAARDLWALLVASSDVPPNPLDHARGDEPPGSYAGPRPGDRYTRAGRTPYGKRGVGNKAAGKRRPEAGDDDGDENAGGADAQNGDGAGAETTTAGETSADDGDDDDDDDESDADSYFSEADEADDERPRVGGPSRRNSPSAPASPAPGGAAASGTGQPQFNLFNPPKRRPMRAPRAPVVDDPRLQPRLEFTLLIIYLASMTLRLPVFLSDIFRLAESYQILYLDAASRLPAEMQEHLSKRSRDLLSPSYVPHLYTLSADLELLRAESVQAWLARLVSLYRDDWGVEFPEANVPLLLGRTCGLLALPPLAYTLTAHLLSLLPGPPSFHLPPSLTSRHPAPAQQAEPGKAPWPSVGKRLEGAQDWRTALPEIKVATLVVVVCRMLWRLEEDIAVGTEDEGESSAPPLLAEYAPCLAQRDDWLDAVEAIAALERPGDLQSLWSRDVVEMTGDEVDAYLDFFEAKMVNQDKLPRRMADISRFFPPPASDPSPLAPPSASSYLASLSHLTSSLHPFPPSQPPTSASSPSPFSAALPSIRPINPLSPLPSRSHSLASALPTPLHRLLAALASHLAPAPAAVHHKLAGAYPRDDERGAAGLAKLVEQVEWALEAAVPRTRGRPRAAAPTPAVDADVDDDAEPDEVPPPPKTRLDALRAEAEQRAVERRAKELEAKRASEQAYNRDRFYSDEDESSGRGGAAEETRMRRPRGVPTASRAGDVYWMVPPSATALAADALSSVAGTSDAGATGEDGEVEEWGRFKSSRYIEDSDDEAA</sequence>
<reference evidence="13 14" key="1">
    <citation type="submission" date="2021-12" db="EMBL/GenBank/DDBJ databases">
        <title>High titer production of polyol ester of fatty acids by Rhodotorula paludigena BS15 towards product separation-free biomass refinery.</title>
        <authorList>
            <person name="Mano J."/>
            <person name="Ono H."/>
            <person name="Tanaka T."/>
            <person name="Naito K."/>
            <person name="Sushida H."/>
            <person name="Ike M."/>
            <person name="Tokuyasu K."/>
            <person name="Kitaoka M."/>
        </authorList>
    </citation>
    <scope>NUCLEOTIDE SEQUENCE [LARGE SCALE GENOMIC DNA]</scope>
    <source>
        <strain evidence="13 14">BS15</strain>
    </source>
</reference>
<dbReference type="GO" id="GO:0008270">
    <property type="term" value="F:zinc ion binding"/>
    <property type="evidence" value="ECO:0007669"/>
    <property type="project" value="UniProtKB-KW"/>
</dbReference>
<keyword evidence="14" id="KW-1185">Reference proteome</keyword>
<evidence type="ECO:0000256" key="8">
    <source>
        <dbReference type="ARBA" id="ARBA00023163"/>
    </source>
</evidence>
<keyword evidence="3" id="KW-0479">Metal-binding</keyword>
<feature type="compositionally biased region" description="Low complexity" evidence="10">
    <location>
        <begin position="624"/>
        <end position="634"/>
    </location>
</feature>
<evidence type="ECO:0000256" key="9">
    <source>
        <dbReference type="ARBA" id="ARBA00023242"/>
    </source>
</evidence>
<keyword evidence="7" id="KW-0238">DNA-binding</keyword>
<evidence type="ECO:0000256" key="5">
    <source>
        <dbReference type="ARBA" id="ARBA00022833"/>
    </source>
</evidence>
<name>A0AAV5GTY9_9BASI</name>
<dbReference type="Pfam" id="PF20644">
    <property type="entry name" value="Rrn7_cyclin_N"/>
    <property type="match status" value="1"/>
</dbReference>
<feature type="compositionally biased region" description="Low complexity" evidence="10">
    <location>
        <begin position="719"/>
        <end position="733"/>
    </location>
</feature>
<dbReference type="PANTHER" id="PTHR31576:SF2">
    <property type="entry name" value="TATA BOX-BINDING PROTEIN-ASSOCIATED FACTOR RNA POLYMERASE I SUBUNIT B"/>
    <property type="match status" value="1"/>
</dbReference>
<proteinExistence type="inferred from homology"/>
<evidence type="ECO:0000256" key="7">
    <source>
        <dbReference type="ARBA" id="ARBA00023125"/>
    </source>
</evidence>
<evidence type="ECO:0000256" key="6">
    <source>
        <dbReference type="ARBA" id="ARBA00023015"/>
    </source>
</evidence>
<feature type="domain" description="Rrn7/TAF1B C-terminal cyclin" evidence="12">
    <location>
        <begin position="372"/>
        <end position="568"/>
    </location>
</feature>
<feature type="region of interest" description="Disordered" evidence="10">
    <location>
        <begin position="435"/>
        <end position="461"/>
    </location>
</feature>
<evidence type="ECO:0000256" key="10">
    <source>
        <dbReference type="SAM" id="MobiDB-lite"/>
    </source>
</evidence>
<keyword evidence="5" id="KW-0862">Zinc</keyword>
<comment type="caution">
    <text evidence="13">The sequence shown here is derived from an EMBL/GenBank/DDBJ whole genome shotgun (WGS) entry which is preliminary data.</text>
</comment>